<dbReference type="Proteomes" id="UP001217838">
    <property type="component" value="Unassembled WGS sequence"/>
</dbReference>
<feature type="compositionally biased region" description="Low complexity" evidence="1">
    <location>
        <begin position="57"/>
        <end position="71"/>
    </location>
</feature>
<feature type="region of interest" description="Disordered" evidence="1">
    <location>
        <begin position="57"/>
        <end position="80"/>
    </location>
</feature>
<gene>
    <name evidence="2" type="ORF">POL58_01235</name>
</gene>
<protein>
    <submittedName>
        <fullName evidence="2">Uncharacterized protein</fullName>
    </submittedName>
</protein>
<reference evidence="2 3" key="1">
    <citation type="submission" date="2022-11" db="EMBL/GenBank/DDBJ databases">
        <title>Minimal conservation of predation-associated metabolite biosynthetic gene clusters underscores biosynthetic potential of Myxococcota including descriptions for ten novel species: Archangium lansinium sp. nov., Myxococcus landrumus sp. nov., Nannocystis bai.</title>
        <authorList>
            <person name="Ahearne A."/>
            <person name="Stevens C."/>
            <person name="Dowd S."/>
        </authorList>
    </citation>
    <scope>NUCLEOTIDE SEQUENCE [LARGE SCALE GENOMIC DNA]</scope>
    <source>
        <strain evidence="2 3">NCELM</strain>
    </source>
</reference>
<evidence type="ECO:0000313" key="3">
    <source>
        <dbReference type="Proteomes" id="UP001217838"/>
    </source>
</evidence>
<name>A0ABT5AWW4_9BACT</name>
<evidence type="ECO:0000313" key="2">
    <source>
        <dbReference type="EMBL" id="MDC0666334.1"/>
    </source>
</evidence>
<accession>A0ABT5AWW4</accession>
<organism evidence="2 3">
    <name type="scientific">Nannocystis radixulma</name>
    <dbReference type="NCBI Taxonomy" id="2995305"/>
    <lineage>
        <taxon>Bacteria</taxon>
        <taxon>Pseudomonadati</taxon>
        <taxon>Myxococcota</taxon>
        <taxon>Polyangia</taxon>
        <taxon>Nannocystales</taxon>
        <taxon>Nannocystaceae</taxon>
        <taxon>Nannocystis</taxon>
    </lineage>
</organism>
<sequence length="80" mass="8014">MLEGTRIGPLLAGAGVVLVIPLDHSELAALVRGWSDPTTAVNSSIAAAHARAAASRRPSPASCAAASPDPACVTPTRSRT</sequence>
<comment type="caution">
    <text evidence="2">The sequence shown here is derived from an EMBL/GenBank/DDBJ whole genome shotgun (WGS) entry which is preliminary data.</text>
</comment>
<proteinExistence type="predicted"/>
<dbReference type="EMBL" id="JAQNDN010000001">
    <property type="protein sequence ID" value="MDC0666334.1"/>
    <property type="molecule type" value="Genomic_DNA"/>
</dbReference>
<keyword evidence="3" id="KW-1185">Reference proteome</keyword>
<evidence type="ECO:0000256" key="1">
    <source>
        <dbReference type="SAM" id="MobiDB-lite"/>
    </source>
</evidence>
<dbReference type="RefSeq" id="WP_271993852.1">
    <property type="nucleotide sequence ID" value="NZ_JAQNDN010000001.1"/>
</dbReference>